<proteinExistence type="predicted"/>
<evidence type="ECO:0000256" key="2">
    <source>
        <dbReference type="PROSITE-ProRule" id="PRU00504"/>
    </source>
</evidence>
<evidence type="ECO:0000313" key="4">
    <source>
        <dbReference type="WBParaSite" id="maker-uti_cns_0017284-snap-gene-0.2-mRNA-1"/>
    </source>
</evidence>
<feature type="repeat" description="NHL" evidence="2">
    <location>
        <begin position="1"/>
        <end position="31"/>
    </location>
</feature>
<dbReference type="WBParaSite" id="maker-uti_cns_0017284-snap-gene-0.2-mRNA-1">
    <property type="protein sequence ID" value="maker-uti_cns_0017284-snap-gene-0.2-mRNA-1"/>
    <property type="gene ID" value="maker-uti_cns_0017284-snap-gene-0.2"/>
</dbReference>
<accession>A0A1I8IU91</accession>
<dbReference type="Pfam" id="PF01436">
    <property type="entry name" value="NHL"/>
    <property type="match status" value="4"/>
</dbReference>
<dbReference type="PANTHER" id="PTHR24104">
    <property type="entry name" value="E3 UBIQUITIN-PROTEIN LIGASE NHLRC1-RELATED"/>
    <property type="match status" value="1"/>
</dbReference>
<name>A0A1I8IU91_9PLAT</name>
<dbReference type="InterPro" id="IPR011042">
    <property type="entry name" value="6-blade_b-propeller_TolB-like"/>
</dbReference>
<reference evidence="4" key="1">
    <citation type="submission" date="2016-11" db="UniProtKB">
        <authorList>
            <consortium name="WormBaseParasite"/>
        </authorList>
    </citation>
    <scope>IDENTIFICATION</scope>
</reference>
<evidence type="ECO:0000256" key="1">
    <source>
        <dbReference type="ARBA" id="ARBA00022737"/>
    </source>
</evidence>
<dbReference type="PANTHER" id="PTHR24104:SF41">
    <property type="entry name" value="BRAIN TUMOR PROTEIN"/>
    <property type="match status" value="1"/>
</dbReference>
<sequence>FTEPSGVAVNAQQEIIVADTNNHRIQVFSVTGQLRFHFGENGRREGQFTYPNRVAVHRATGNIVVTERSPTHQVQVYTRLGEFIRKFGSDVLQHPRGVCVDRDGRVICIECKIMRVVIFDSSGVVLKTFKCSRLQFPNSIAVDGNYRIYISDNRAHCIRVFNYHGVYLGQIGMSGVTNYPIGVAVRSDGNIVVADNHNNFNVTVFNPQGQLCFDIDLLDDGSIVLASKDYRIYIYRCSSLQQQQQQQPAIEQQ</sequence>
<dbReference type="Gene3D" id="2.120.10.30">
    <property type="entry name" value="TolB, C-terminal domain"/>
    <property type="match status" value="1"/>
</dbReference>
<evidence type="ECO:0000313" key="3">
    <source>
        <dbReference type="Proteomes" id="UP000095280"/>
    </source>
</evidence>
<dbReference type="Proteomes" id="UP000095280">
    <property type="component" value="Unplaced"/>
</dbReference>
<dbReference type="GO" id="GO:0008270">
    <property type="term" value="F:zinc ion binding"/>
    <property type="evidence" value="ECO:0007669"/>
    <property type="project" value="UniProtKB-KW"/>
</dbReference>
<feature type="repeat" description="NHL" evidence="2">
    <location>
        <begin position="81"/>
        <end position="122"/>
    </location>
</feature>
<feature type="repeat" description="NHL" evidence="2">
    <location>
        <begin position="168"/>
        <end position="208"/>
    </location>
</feature>
<protein>
    <submittedName>
        <fullName evidence="4">Tripartite motif-containing protein 2</fullName>
    </submittedName>
</protein>
<feature type="repeat" description="NHL" evidence="2">
    <location>
        <begin position="125"/>
        <end position="164"/>
    </location>
</feature>
<dbReference type="PROSITE" id="PS51125">
    <property type="entry name" value="NHL"/>
    <property type="match status" value="5"/>
</dbReference>
<dbReference type="GO" id="GO:0000209">
    <property type="term" value="P:protein polyubiquitination"/>
    <property type="evidence" value="ECO:0007669"/>
    <property type="project" value="TreeGrafter"/>
</dbReference>
<feature type="repeat" description="NHL" evidence="2">
    <location>
        <begin position="38"/>
        <end position="80"/>
    </location>
</feature>
<organism evidence="3 4">
    <name type="scientific">Macrostomum lignano</name>
    <dbReference type="NCBI Taxonomy" id="282301"/>
    <lineage>
        <taxon>Eukaryota</taxon>
        <taxon>Metazoa</taxon>
        <taxon>Spiralia</taxon>
        <taxon>Lophotrochozoa</taxon>
        <taxon>Platyhelminthes</taxon>
        <taxon>Rhabditophora</taxon>
        <taxon>Macrostomorpha</taxon>
        <taxon>Macrostomida</taxon>
        <taxon>Macrostomidae</taxon>
        <taxon>Macrostomum</taxon>
    </lineage>
</organism>
<dbReference type="GO" id="GO:0043161">
    <property type="term" value="P:proteasome-mediated ubiquitin-dependent protein catabolic process"/>
    <property type="evidence" value="ECO:0007669"/>
    <property type="project" value="TreeGrafter"/>
</dbReference>
<dbReference type="GO" id="GO:0061630">
    <property type="term" value="F:ubiquitin protein ligase activity"/>
    <property type="evidence" value="ECO:0007669"/>
    <property type="project" value="TreeGrafter"/>
</dbReference>
<keyword evidence="3" id="KW-1185">Reference proteome</keyword>
<dbReference type="AlphaFoldDB" id="A0A1I8IU91"/>
<keyword evidence="1" id="KW-0677">Repeat</keyword>
<dbReference type="InterPro" id="IPR001258">
    <property type="entry name" value="NHL_repeat"/>
</dbReference>
<dbReference type="SUPFAM" id="SSF101898">
    <property type="entry name" value="NHL repeat"/>
    <property type="match status" value="1"/>
</dbReference>
<dbReference type="InterPro" id="IPR050952">
    <property type="entry name" value="TRIM-NHL_E3_ligases"/>
</dbReference>